<feature type="domain" description="Major facilitator superfamily (MFS) profile" evidence="7">
    <location>
        <begin position="172"/>
        <end position="613"/>
    </location>
</feature>
<evidence type="ECO:0000256" key="1">
    <source>
        <dbReference type="ARBA" id="ARBA00004141"/>
    </source>
</evidence>
<feature type="region of interest" description="Disordered" evidence="5">
    <location>
        <begin position="43"/>
        <end position="81"/>
    </location>
</feature>
<dbReference type="FunFam" id="1.20.1250.20:FF:000011">
    <property type="entry name" value="MFS multidrug transporter, putative"/>
    <property type="match status" value="1"/>
</dbReference>
<dbReference type="InterPro" id="IPR011701">
    <property type="entry name" value="MFS"/>
</dbReference>
<evidence type="ECO:0000256" key="3">
    <source>
        <dbReference type="ARBA" id="ARBA00022989"/>
    </source>
</evidence>
<dbReference type="InterPro" id="IPR036259">
    <property type="entry name" value="MFS_trans_sf"/>
</dbReference>
<dbReference type="GeneID" id="54418021"/>
<evidence type="ECO:0000256" key="2">
    <source>
        <dbReference type="ARBA" id="ARBA00022692"/>
    </source>
</evidence>
<comment type="subcellular location">
    <subcellularLocation>
        <location evidence="1">Membrane</location>
        <topology evidence="1">Multi-pass membrane protein</topology>
    </subcellularLocation>
</comment>
<evidence type="ECO:0000256" key="5">
    <source>
        <dbReference type="SAM" id="MobiDB-lite"/>
    </source>
</evidence>
<organism evidence="8">
    <name type="scientific">Eremomyces bilateralis CBS 781.70</name>
    <dbReference type="NCBI Taxonomy" id="1392243"/>
    <lineage>
        <taxon>Eukaryota</taxon>
        <taxon>Fungi</taxon>
        <taxon>Dikarya</taxon>
        <taxon>Ascomycota</taxon>
        <taxon>Pezizomycotina</taxon>
        <taxon>Dothideomycetes</taxon>
        <taxon>Dothideomycetes incertae sedis</taxon>
        <taxon>Eremomycetales</taxon>
        <taxon>Eremomycetaceae</taxon>
        <taxon>Eremomyces</taxon>
    </lineage>
</organism>
<dbReference type="OrthoDB" id="3357846at2759"/>
<feature type="transmembrane region" description="Helical" evidence="6">
    <location>
        <begin position="210"/>
        <end position="229"/>
    </location>
</feature>
<feature type="transmembrane region" description="Helical" evidence="6">
    <location>
        <begin position="444"/>
        <end position="464"/>
    </location>
</feature>
<feature type="compositionally biased region" description="Basic and acidic residues" evidence="5">
    <location>
        <begin position="55"/>
        <end position="68"/>
    </location>
</feature>
<proteinExistence type="predicted"/>
<feature type="transmembrane region" description="Helical" evidence="6">
    <location>
        <begin position="580"/>
        <end position="600"/>
    </location>
</feature>
<evidence type="ECO:0000256" key="4">
    <source>
        <dbReference type="ARBA" id="ARBA00023136"/>
    </source>
</evidence>
<accession>A0A6G1G2A2</accession>
<dbReference type="AlphaFoldDB" id="A0A6G1G2A2"/>
<reference evidence="10" key="2">
    <citation type="submission" date="2020-04" db="EMBL/GenBank/DDBJ databases">
        <authorList>
            <consortium name="NCBI Genome Project"/>
        </authorList>
    </citation>
    <scope>NUCLEOTIDE SEQUENCE</scope>
    <source>
        <strain evidence="10">CBS 781.70</strain>
    </source>
</reference>
<feature type="transmembrane region" description="Helical" evidence="6">
    <location>
        <begin position="402"/>
        <end position="424"/>
    </location>
</feature>
<dbReference type="Pfam" id="PF07690">
    <property type="entry name" value="MFS_1"/>
    <property type="match status" value="1"/>
</dbReference>
<feature type="compositionally biased region" description="Basic and acidic residues" evidence="5">
    <location>
        <begin position="107"/>
        <end position="119"/>
    </location>
</feature>
<evidence type="ECO:0000313" key="10">
    <source>
        <dbReference type="RefSeq" id="XP_033533682.1"/>
    </source>
</evidence>
<evidence type="ECO:0000259" key="7">
    <source>
        <dbReference type="PROSITE" id="PS50850"/>
    </source>
</evidence>
<evidence type="ECO:0000313" key="9">
    <source>
        <dbReference type="Proteomes" id="UP000504638"/>
    </source>
</evidence>
<dbReference type="GO" id="GO:0005886">
    <property type="term" value="C:plasma membrane"/>
    <property type="evidence" value="ECO:0007669"/>
    <property type="project" value="TreeGrafter"/>
</dbReference>
<feature type="transmembrane region" description="Helical" evidence="6">
    <location>
        <begin position="241"/>
        <end position="259"/>
    </location>
</feature>
<sequence length="613" mass="67866">MSDLIRDAPIGQIIRYLTKNRVLQYPEERADYILPESYDTAFTSKTPIEPESTLDNEKAPQPEDKLASEEVEPPTDSDLEKTDTASILNGEHSVPLGRIQSSLSRVSTREAPGRSHTRAELEHQITKATMERGPTRDIVPERTSDGAILVDWYTTDDPANPQNWSLKKKMFVASIIYLYTLAVYMGSSIFTASYNGVIEEFDVSVQKVSLGLSMYVLAYGIGPMIFSPISEMPSVGRNPPYMVSFLIFVLMLIPAALTRNFSGLIAARFFQGFFGSPCLATGGASLQDMFSFMKMPYVISLWSLIATCGPSLGPIIGGFSVPVKGWRWTQWELLWLAGPICLAMFLFLPETSTPNILFRRADRIRALTGENRLKSQGEIDQAKMTVNDIVIESLWRPMQLMLLDPSIAFTAVYTALIYGIYYSFFESFPLVYMGMYGFNQGQTGLVFLSIPIGTLVALIVYWSYIYWFVEPEILKNGLGAPEHRLIPGLFSAFLVPAGLFIFAWTSSPSIHWVVSVIGVGIFTAGILIIIQCIFVYLPFSYPQYAASLFAGNDLARSSLAAGSIHFSSPLYHNLGIDRGVSLLAGLTVGCAAGVYILYFYGATLRAKSQFAAK</sequence>
<dbReference type="GO" id="GO:1990961">
    <property type="term" value="P:xenobiotic detoxification by transmembrane export across the plasma membrane"/>
    <property type="evidence" value="ECO:0007669"/>
    <property type="project" value="TreeGrafter"/>
</dbReference>
<feature type="transmembrane region" description="Helical" evidence="6">
    <location>
        <begin position="170"/>
        <end position="190"/>
    </location>
</feature>
<dbReference type="Proteomes" id="UP000504638">
    <property type="component" value="Unplaced"/>
</dbReference>
<feature type="region of interest" description="Disordered" evidence="5">
    <location>
        <begin position="99"/>
        <end position="119"/>
    </location>
</feature>
<dbReference type="CDD" id="cd17323">
    <property type="entry name" value="MFS_Tpo1_MDR_like"/>
    <property type="match status" value="1"/>
</dbReference>
<keyword evidence="9" id="KW-1185">Reference proteome</keyword>
<dbReference type="GO" id="GO:0015244">
    <property type="term" value="F:fluconazole transmembrane transporter activity"/>
    <property type="evidence" value="ECO:0007669"/>
    <property type="project" value="TreeGrafter"/>
</dbReference>
<dbReference type="PROSITE" id="PS50850">
    <property type="entry name" value="MFS"/>
    <property type="match status" value="1"/>
</dbReference>
<feature type="transmembrane region" description="Helical" evidence="6">
    <location>
        <begin position="485"/>
        <end position="504"/>
    </location>
</feature>
<keyword evidence="4 6" id="KW-0472">Membrane</keyword>
<evidence type="ECO:0000313" key="8">
    <source>
        <dbReference type="EMBL" id="KAF1812051.1"/>
    </source>
</evidence>
<feature type="transmembrane region" description="Helical" evidence="6">
    <location>
        <begin position="298"/>
        <end position="321"/>
    </location>
</feature>
<reference evidence="10" key="3">
    <citation type="submission" date="2025-04" db="UniProtKB">
        <authorList>
            <consortium name="RefSeq"/>
        </authorList>
    </citation>
    <scope>IDENTIFICATION</scope>
    <source>
        <strain evidence="10">CBS 781.70</strain>
    </source>
</reference>
<dbReference type="Gene3D" id="1.20.1250.20">
    <property type="entry name" value="MFS general substrate transporter like domains"/>
    <property type="match status" value="1"/>
</dbReference>
<feature type="transmembrane region" description="Helical" evidence="6">
    <location>
        <begin position="510"/>
        <end position="537"/>
    </location>
</feature>
<dbReference type="InterPro" id="IPR020846">
    <property type="entry name" value="MFS_dom"/>
</dbReference>
<feature type="transmembrane region" description="Helical" evidence="6">
    <location>
        <begin position="333"/>
        <end position="349"/>
    </location>
</feature>
<reference evidence="8 10" key="1">
    <citation type="submission" date="2020-01" db="EMBL/GenBank/DDBJ databases">
        <authorList>
            <consortium name="DOE Joint Genome Institute"/>
            <person name="Haridas S."/>
            <person name="Albert R."/>
            <person name="Binder M."/>
            <person name="Bloem J."/>
            <person name="Labutti K."/>
            <person name="Salamov A."/>
            <person name="Andreopoulos B."/>
            <person name="Baker S.E."/>
            <person name="Barry K."/>
            <person name="Bills G."/>
            <person name="Bluhm B.H."/>
            <person name="Cannon C."/>
            <person name="Castanera R."/>
            <person name="Culley D.E."/>
            <person name="Daum C."/>
            <person name="Ezra D."/>
            <person name="Gonzalez J.B."/>
            <person name="Henrissat B."/>
            <person name="Kuo A."/>
            <person name="Liang C."/>
            <person name="Lipzen A."/>
            <person name="Lutzoni F."/>
            <person name="Magnuson J."/>
            <person name="Mondo S."/>
            <person name="Nolan M."/>
            <person name="Ohm R."/>
            <person name="Pangilinan J."/>
            <person name="Park H.-J."/>
            <person name="Ramirez L."/>
            <person name="Alfaro M."/>
            <person name="Sun H."/>
            <person name="Tritt A."/>
            <person name="Yoshinaga Y."/>
            <person name="Zwiers L.-H."/>
            <person name="Turgeon B.G."/>
            <person name="Goodwin S.B."/>
            <person name="Spatafora J.W."/>
            <person name="Crous P.W."/>
            <person name="Grigoriev I.V."/>
        </authorList>
    </citation>
    <scope>NUCLEOTIDE SEQUENCE</scope>
    <source>
        <strain evidence="8 10">CBS 781.70</strain>
    </source>
</reference>
<dbReference type="EMBL" id="ML975159">
    <property type="protein sequence ID" value="KAF1812051.1"/>
    <property type="molecule type" value="Genomic_DNA"/>
</dbReference>
<dbReference type="RefSeq" id="XP_033533682.1">
    <property type="nucleotide sequence ID" value="XM_033677451.1"/>
</dbReference>
<gene>
    <name evidence="8 10" type="ORF">P152DRAFT_43296</name>
</gene>
<protein>
    <submittedName>
        <fullName evidence="8 10">MFS general substrate transporter</fullName>
    </submittedName>
</protein>
<dbReference type="SUPFAM" id="SSF103473">
    <property type="entry name" value="MFS general substrate transporter"/>
    <property type="match status" value="1"/>
</dbReference>
<dbReference type="PANTHER" id="PTHR23502">
    <property type="entry name" value="MAJOR FACILITATOR SUPERFAMILY"/>
    <property type="match status" value="1"/>
</dbReference>
<dbReference type="PANTHER" id="PTHR23502:SF23">
    <property type="entry name" value="FLUCONAZOLE RESISTANCE PROTEIN 1"/>
    <property type="match status" value="1"/>
</dbReference>
<evidence type="ECO:0000256" key="6">
    <source>
        <dbReference type="SAM" id="Phobius"/>
    </source>
</evidence>
<keyword evidence="2 6" id="KW-0812">Transmembrane</keyword>
<keyword evidence="3 6" id="KW-1133">Transmembrane helix</keyword>
<name>A0A6G1G2A2_9PEZI</name>